<gene>
    <name evidence="2" type="ORF">GALMADRAFT_213720</name>
</gene>
<evidence type="ECO:0000256" key="1">
    <source>
        <dbReference type="SAM" id="MobiDB-lite"/>
    </source>
</evidence>
<evidence type="ECO:0000313" key="3">
    <source>
        <dbReference type="Proteomes" id="UP000027222"/>
    </source>
</evidence>
<dbReference type="HOGENOM" id="CLU_987174_0_0_1"/>
<organism evidence="2 3">
    <name type="scientific">Galerina marginata (strain CBS 339.88)</name>
    <dbReference type="NCBI Taxonomy" id="685588"/>
    <lineage>
        <taxon>Eukaryota</taxon>
        <taxon>Fungi</taxon>
        <taxon>Dikarya</taxon>
        <taxon>Basidiomycota</taxon>
        <taxon>Agaricomycotina</taxon>
        <taxon>Agaricomycetes</taxon>
        <taxon>Agaricomycetidae</taxon>
        <taxon>Agaricales</taxon>
        <taxon>Agaricineae</taxon>
        <taxon>Strophariaceae</taxon>
        <taxon>Galerina</taxon>
    </lineage>
</organism>
<dbReference type="OrthoDB" id="3025610at2759"/>
<dbReference type="Proteomes" id="UP000027222">
    <property type="component" value="Unassembled WGS sequence"/>
</dbReference>
<sequence length="319" mass="34616">MENPSTNSLVTPASFVMPCSTCHKPDSVHKHGPFRNCLPCRENNRRKSELKQQRKKQREEEIARARISLQEKMDSGAMPNENFHGGHQVTSTGATKRKSPKGLHELDGEAQRVALGQMKNGLKQAVKGNKRVVSLASLRVVTTSGEGKEYQSASALYDSLKNRLKKVNPASAKFLKFHGFHSIIAVSTIDNQKRAAMVANDLRKIARVPFDLSKPTPSYNFETMGRTLTFKCTCLGNTPAAVPNSSVPTTATPTAILKGTQGDLIRQARARAGVEAAASSVPRVCGGTILITAVDDGRHPLGILGQRISVCIEHPSKSK</sequence>
<keyword evidence="3" id="KW-1185">Reference proteome</keyword>
<name>A0A067SLS8_GALM3</name>
<protein>
    <submittedName>
        <fullName evidence="2">Uncharacterized protein</fullName>
    </submittedName>
</protein>
<dbReference type="AlphaFoldDB" id="A0A067SLS8"/>
<dbReference type="EMBL" id="KL142391">
    <property type="protein sequence ID" value="KDR71895.1"/>
    <property type="molecule type" value="Genomic_DNA"/>
</dbReference>
<reference evidence="3" key="1">
    <citation type="journal article" date="2014" name="Proc. Natl. Acad. Sci. U.S.A.">
        <title>Extensive sampling of basidiomycete genomes demonstrates inadequacy of the white-rot/brown-rot paradigm for wood decay fungi.</title>
        <authorList>
            <person name="Riley R."/>
            <person name="Salamov A.A."/>
            <person name="Brown D.W."/>
            <person name="Nagy L.G."/>
            <person name="Floudas D."/>
            <person name="Held B.W."/>
            <person name="Levasseur A."/>
            <person name="Lombard V."/>
            <person name="Morin E."/>
            <person name="Otillar R."/>
            <person name="Lindquist E.A."/>
            <person name="Sun H."/>
            <person name="LaButti K.M."/>
            <person name="Schmutz J."/>
            <person name="Jabbour D."/>
            <person name="Luo H."/>
            <person name="Baker S.E."/>
            <person name="Pisabarro A.G."/>
            <person name="Walton J.D."/>
            <person name="Blanchette R.A."/>
            <person name="Henrissat B."/>
            <person name="Martin F."/>
            <person name="Cullen D."/>
            <person name="Hibbett D.S."/>
            <person name="Grigoriev I.V."/>
        </authorList>
    </citation>
    <scope>NUCLEOTIDE SEQUENCE [LARGE SCALE GENOMIC DNA]</scope>
    <source>
        <strain evidence="3">CBS 339.88</strain>
    </source>
</reference>
<proteinExistence type="predicted"/>
<feature type="region of interest" description="Disordered" evidence="1">
    <location>
        <begin position="75"/>
        <end position="102"/>
    </location>
</feature>
<accession>A0A067SLS8</accession>
<evidence type="ECO:0000313" key="2">
    <source>
        <dbReference type="EMBL" id="KDR71895.1"/>
    </source>
</evidence>